<proteinExistence type="predicted"/>
<keyword evidence="3" id="KW-1185">Reference proteome</keyword>
<dbReference type="AlphaFoldDB" id="A0A2J6RM90"/>
<feature type="domain" description="Heterokaryon incompatibility" evidence="1">
    <location>
        <begin position="16"/>
        <end position="154"/>
    </location>
</feature>
<dbReference type="InterPro" id="IPR010730">
    <property type="entry name" value="HET"/>
</dbReference>
<protein>
    <submittedName>
        <fullName evidence="2">Heterokaryon incompatibility</fullName>
    </submittedName>
</protein>
<evidence type="ECO:0000259" key="1">
    <source>
        <dbReference type="Pfam" id="PF06985"/>
    </source>
</evidence>
<dbReference type="InterPro" id="IPR052895">
    <property type="entry name" value="HetReg/Transcr_Mod"/>
</dbReference>
<dbReference type="Pfam" id="PF06985">
    <property type="entry name" value="HET"/>
    <property type="match status" value="1"/>
</dbReference>
<organism evidence="2 3">
    <name type="scientific">Hyaloscypha variabilis (strain UAMH 11265 / GT02V1 / F)</name>
    <name type="common">Meliniomyces variabilis</name>
    <dbReference type="NCBI Taxonomy" id="1149755"/>
    <lineage>
        <taxon>Eukaryota</taxon>
        <taxon>Fungi</taxon>
        <taxon>Dikarya</taxon>
        <taxon>Ascomycota</taxon>
        <taxon>Pezizomycotina</taxon>
        <taxon>Leotiomycetes</taxon>
        <taxon>Helotiales</taxon>
        <taxon>Hyaloscyphaceae</taxon>
        <taxon>Hyaloscypha</taxon>
        <taxon>Hyaloscypha variabilis</taxon>
    </lineage>
</organism>
<evidence type="ECO:0000313" key="2">
    <source>
        <dbReference type="EMBL" id="PMD39630.1"/>
    </source>
</evidence>
<feature type="non-terminal residue" evidence="2">
    <location>
        <position position="170"/>
    </location>
</feature>
<reference evidence="2 3" key="1">
    <citation type="submission" date="2016-04" db="EMBL/GenBank/DDBJ databases">
        <title>A degradative enzymes factory behind the ericoid mycorrhizal symbiosis.</title>
        <authorList>
            <consortium name="DOE Joint Genome Institute"/>
            <person name="Martino E."/>
            <person name="Morin E."/>
            <person name="Grelet G."/>
            <person name="Kuo A."/>
            <person name="Kohler A."/>
            <person name="Daghino S."/>
            <person name="Barry K."/>
            <person name="Choi C."/>
            <person name="Cichocki N."/>
            <person name="Clum A."/>
            <person name="Copeland A."/>
            <person name="Hainaut M."/>
            <person name="Haridas S."/>
            <person name="Labutti K."/>
            <person name="Lindquist E."/>
            <person name="Lipzen A."/>
            <person name="Khouja H.-R."/>
            <person name="Murat C."/>
            <person name="Ohm R."/>
            <person name="Olson A."/>
            <person name="Spatafora J."/>
            <person name="Veneault-Fourrey C."/>
            <person name="Henrissat B."/>
            <person name="Grigoriev I."/>
            <person name="Martin F."/>
            <person name="Perotto S."/>
        </authorList>
    </citation>
    <scope>NUCLEOTIDE SEQUENCE [LARGE SCALE GENOMIC DNA]</scope>
    <source>
        <strain evidence="2 3">F</strain>
    </source>
</reference>
<sequence length="170" mass="19580">MHCDMVHVDLTSPPQYTAISYRWGLADEKPLFIMIDDAPFPISKSLYTLLLAKRKSRHHVLFWIDAICINQSDDKEKSQQVNLMRRIFEEASSTIGWLGDNPGAGKAMDLVQRINQAPDHFFSQTLQQESDSGWKELSELVANSWFQRVWIIQEIAVAKSARVRYGKQEL</sequence>
<dbReference type="STRING" id="1149755.A0A2J6RM90"/>
<dbReference type="Proteomes" id="UP000235786">
    <property type="component" value="Unassembled WGS sequence"/>
</dbReference>
<evidence type="ECO:0000313" key="3">
    <source>
        <dbReference type="Proteomes" id="UP000235786"/>
    </source>
</evidence>
<dbReference type="PANTHER" id="PTHR24148">
    <property type="entry name" value="ANKYRIN REPEAT DOMAIN-CONTAINING PROTEIN 39 HOMOLOG-RELATED"/>
    <property type="match status" value="1"/>
</dbReference>
<name>A0A2J6RM90_HYAVF</name>
<gene>
    <name evidence="2" type="ORF">L207DRAFT_460333</name>
</gene>
<accession>A0A2J6RM90</accession>
<dbReference type="PANTHER" id="PTHR24148:SF73">
    <property type="entry name" value="HET DOMAIN PROTEIN (AFU_ORTHOLOGUE AFUA_8G01020)"/>
    <property type="match status" value="1"/>
</dbReference>
<dbReference type="EMBL" id="KZ613946">
    <property type="protein sequence ID" value="PMD39630.1"/>
    <property type="molecule type" value="Genomic_DNA"/>
</dbReference>
<dbReference type="OrthoDB" id="2157530at2759"/>